<feature type="region of interest" description="Disordered" evidence="1">
    <location>
        <begin position="52"/>
        <end position="71"/>
    </location>
</feature>
<accession>A0A2V1CWS0</accession>
<feature type="compositionally biased region" description="Basic and acidic residues" evidence="1">
    <location>
        <begin position="60"/>
        <end position="71"/>
    </location>
</feature>
<dbReference type="EMBL" id="KZ806607">
    <property type="protein sequence ID" value="PVH90177.1"/>
    <property type="molecule type" value="Genomic_DNA"/>
</dbReference>
<reference evidence="2 3" key="1">
    <citation type="journal article" date="2018" name="Sci. Rep.">
        <title>Comparative genomics provides insights into the lifestyle and reveals functional heterogeneity of dark septate endophytic fungi.</title>
        <authorList>
            <person name="Knapp D.G."/>
            <person name="Nemeth J.B."/>
            <person name="Barry K."/>
            <person name="Hainaut M."/>
            <person name="Henrissat B."/>
            <person name="Johnson J."/>
            <person name="Kuo A."/>
            <person name="Lim J.H.P."/>
            <person name="Lipzen A."/>
            <person name="Nolan M."/>
            <person name="Ohm R.A."/>
            <person name="Tamas L."/>
            <person name="Grigoriev I.V."/>
            <person name="Spatafora J.W."/>
            <person name="Nagy L.G."/>
            <person name="Kovacs G.M."/>
        </authorList>
    </citation>
    <scope>NUCLEOTIDE SEQUENCE [LARGE SCALE GENOMIC DNA]</scope>
    <source>
        <strain evidence="2 3">DSE2036</strain>
    </source>
</reference>
<sequence>MGLLSLQKGDFYPLFRSAWTTAFRKDIILSSFAATGLHPFEPERVLKRFRKRATNEADDAQQREHDVEKHNAQRVGDSVHHLAVTNELLQHEIDGIKEALFIKKQRNKPANTLPL</sequence>
<feature type="non-terminal residue" evidence="2">
    <location>
        <position position="115"/>
    </location>
</feature>
<name>A0A2V1CWS0_9PLEO</name>
<proteinExistence type="predicted"/>
<organism evidence="2 3">
    <name type="scientific">Periconia macrospinosa</name>
    <dbReference type="NCBI Taxonomy" id="97972"/>
    <lineage>
        <taxon>Eukaryota</taxon>
        <taxon>Fungi</taxon>
        <taxon>Dikarya</taxon>
        <taxon>Ascomycota</taxon>
        <taxon>Pezizomycotina</taxon>
        <taxon>Dothideomycetes</taxon>
        <taxon>Pleosporomycetidae</taxon>
        <taxon>Pleosporales</taxon>
        <taxon>Massarineae</taxon>
        <taxon>Periconiaceae</taxon>
        <taxon>Periconia</taxon>
    </lineage>
</organism>
<dbReference type="OrthoDB" id="3788048at2759"/>
<dbReference type="Proteomes" id="UP000244855">
    <property type="component" value="Unassembled WGS sequence"/>
</dbReference>
<evidence type="ECO:0000256" key="1">
    <source>
        <dbReference type="SAM" id="MobiDB-lite"/>
    </source>
</evidence>
<evidence type="ECO:0000313" key="3">
    <source>
        <dbReference type="Proteomes" id="UP000244855"/>
    </source>
</evidence>
<evidence type="ECO:0000313" key="2">
    <source>
        <dbReference type="EMBL" id="PVH90177.1"/>
    </source>
</evidence>
<keyword evidence="3" id="KW-1185">Reference proteome</keyword>
<protein>
    <submittedName>
        <fullName evidence="2">Uncharacterized protein</fullName>
    </submittedName>
</protein>
<gene>
    <name evidence="2" type="ORF">DM02DRAFT_548309</name>
</gene>
<dbReference type="AlphaFoldDB" id="A0A2V1CWS0"/>